<name>A0A1E2SME1_LEIXY</name>
<feature type="transmembrane region" description="Helical" evidence="1">
    <location>
        <begin position="69"/>
        <end position="91"/>
    </location>
</feature>
<dbReference type="EMBL" id="LNZG01000004">
    <property type="protein sequence ID" value="ODA90939.1"/>
    <property type="molecule type" value="Genomic_DNA"/>
</dbReference>
<evidence type="ECO:0000313" key="2">
    <source>
        <dbReference type="EMBL" id="ODA90939.1"/>
    </source>
</evidence>
<organism evidence="2 3">
    <name type="scientific">Leifsonia xyli subsp. xyli</name>
    <dbReference type="NCBI Taxonomy" id="59736"/>
    <lineage>
        <taxon>Bacteria</taxon>
        <taxon>Bacillati</taxon>
        <taxon>Actinomycetota</taxon>
        <taxon>Actinomycetes</taxon>
        <taxon>Micrococcales</taxon>
        <taxon>Microbacteriaceae</taxon>
        <taxon>Leifsonia</taxon>
    </lineage>
</organism>
<dbReference type="Proteomes" id="UP000094426">
    <property type="component" value="Unassembled WGS sequence"/>
</dbReference>
<evidence type="ECO:0000313" key="3">
    <source>
        <dbReference type="Proteomes" id="UP000094426"/>
    </source>
</evidence>
<comment type="caution">
    <text evidence="2">The sequence shown here is derived from an EMBL/GenBank/DDBJ whole genome shotgun (WGS) entry which is preliminary data.</text>
</comment>
<dbReference type="AlphaFoldDB" id="A0A1E2SME1"/>
<gene>
    <name evidence="2" type="ORF">ATY41_07710</name>
</gene>
<keyword evidence="1" id="KW-0472">Membrane</keyword>
<evidence type="ECO:0000256" key="1">
    <source>
        <dbReference type="SAM" id="Phobius"/>
    </source>
</evidence>
<sequence>MSFTPFKTRSRTLSAWFATRPDLFTPERSPRKTMSWMIVAGLMAALTLIVFLNPAAIVETLGGRVKAGLAIAGAFAMPPAIFVVCVAMVIAGSRRWRVTGGGVLTNPVIHSFRPGFPIDDLLAAMQRGAVASAAIVAGLAAVQKDGGNTRLITVWASEADRVLYVGLLRVDGDELWIDTEPFAVGPDRYFDAKKHDRTAMRARTSVDGL</sequence>
<accession>A0A1E2SME1</accession>
<dbReference type="RefSeq" id="WP_011185185.1">
    <property type="nucleotide sequence ID" value="NZ_LNZG01000004.1"/>
</dbReference>
<proteinExistence type="predicted"/>
<keyword evidence="1" id="KW-0812">Transmembrane</keyword>
<reference evidence="3" key="1">
    <citation type="submission" date="2015-11" db="EMBL/GenBank/DDBJ databases">
        <authorList>
            <person name="Wang J."/>
            <person name="Wang L."/>
            <person name="Wang F."/>
            <person name="Cao G."/>
        </authorList>
    </citation>
    <scope>NUCLEOTIDE SEQUENCE [LARGE SCALE GENOMIC DNA]</scope>
    <source>
        <strain evidence="3">gdw1</strain>
    </source>
</reference>
<protein>
    <submittedName>
        <fullName evidence="2">Uncharacterized protein</fullName>
    </submittedName>
</protein>
<dbReference type="OrthoDB" id="5063220at2"/>
<keyword evidence="1" id="KW-1133">Transmembrane helix</keyword>
<feature type="transmembrane region" description="Helical" evidence="1">
    <location>
        <begin position="36"/>
        <end position="57"/>
    </location>
</feature>